<feature type="chain" id="PRO_5001596828" evidence="2">
    <location>
        <begin position="25"/>
        <end position="76"/>
    </location>
</feature>
<reference evidence="3 4" key="1">
    <citation type="journal article" date="2013" name="Genome Biol.">
        <title>The genome sequence of the most widely cultivated cacao type and its use to identify candidate genes regulating pod color.</title>
        <authorList>
            <person name="Motamayor J.C."/>
            <person name="Mockaitis K."/>
            <person name="Schmutz J."/>
            <person name="Haiminen N."/>
            <person name="Iii D.L."/>
            <person name="Cornejo O."/>
            <person name="Findley S.D."/>
            <person name="Zheng P."/>
            <person name="Utro F."/>
            <person name="Royaert S."/>
            <person name="Saski C."/>
            <person name="Jenkins J."/>
            <person name="Podicheti R."/>
            <person name="Zhao M."/>
            <person name="Scheffler B.E."/>
            <person name="Stack J.C."/>
            <person name="Feltus F.A."/>
            <person name="Mustiga G.M."/>
            <person name="Amores F."/>
            <person name="Phillips W."/>
            <person name="Marelli J.P."/>
            <person name="May G.D."/>
            <person name="Shapiro H."/>
            <person name="Ma J."/>
            <person name="Bustamante C.D."/>
            <person name="Schnell R.J."/>
            <person name="Main D."/>
            <person name="Gilbert D."/>
            <person name="Parida L."/>
            <person name="Kuhn D.N."/>
        </authorList>
    </citation>
    <scope>NUCLEOTIDE SEQUENCE [LARGE SCALE GENOMIC DNA]</scope>
    <source>
        <strain evidence="4">cv. Matina 1-6</strain>
    </source>
</reference>
<gene>
    <name evidence="3" type="ORF">TCM_017025</name>
</gene>
<feature type="compositionally biased region" description="Polar residues" evidence="1">
    <location>
        <begin position="41"/>
        <end position="57"/>
    </location>
</feature>
<dbReference type="AlphaFoldDB" id="A0A061EC87"/>
<dbReference type="eggNOG" id="ENOG502SGX3">
    <property type="taxonomic scope" value="Eukaryota"/>
</dbReference>
<feature type="region of interest" description="Disordered" evidence="1">
    <location>
        <begin position="40"/>
        <end position="76"/>
    </location>
</feature>
<evidence type="ECO:0000313" key="3">
    <source>
        <dbReference type="EMBL" id="EOY02595.1"/>
    </source>
</evidence>
<sequence>MKAGVVLKLLICLFLLGQYQISAARPVAGMMGLKDQHQEMNGKQVNGQEPVPQSQLWTEDYSLPRRRRPVHNKFDP</sequence>
<dbReference type="OMA" id="CQYQISA"/>
<accession>A0A061EC87</accession>
<protein>
    <submittedName>
        <fullName evidence="3">Uncharacterized protein</fullName>
    </submittedName>
</protein>
<evidence type="ECO:0000256" key="2">
    <source>
        <dbReference type="SAM" id="SignalP"/>
    </source>
</evidence>
<keyword evidence="2" id="KW-0732">Signal</keyword>
<dbReference type="EMBL" id="CM001882">
    <property type="protein sequence ID" value="EOY02595.1"/>
    <property type="molecule type" value="Genomic_DNA"/>
</dbReference>
<dbReference type="InParanoid" id="A0A061EC87"/>
<evidence type="ECO:0000313" key="4">
    <source>
        <dbReference type="Proteomes" id="UP000026915"/>
    </source>
</evidence>
<organism evidence="3 4">
    <name type="scientific">Theobroma cacao</name>
    <name type="common">Cacao</name>
    <name type="synonym">Cocoa</name>
    <dbReference type="NCBI Taxonomy" id="3641"/>
    <lineage>
        <taxon>Eukaryota</taxon>
        <taxon>Viridiplantae</taxon>
        <taxon>Streptophyta</taxon>
        <taxon>Embryophyta</taxon>
        <taxon>Tracheophyta</taxon>
        <taxon>Spermatophyta</taxon>
        <taxon>Magnoliopsida</taxon>
        <taxon>eudicotyledons</taxon>
        <taxon>Gunneridae</taxon>
        <taxon>Pentapetalae</taxon>
        <taxon>rosids</taxon>
        <taxon>malvids</taxon>
        <taxon>Malvales</taxon>
        <taxon>Malvaceae</taxon>
        <taxon>Byttnerioideae</taxon>
        <taxon>Theobroma</taxon>
    </lineage>
</organism>
<feature type="signal peptide" evidence="2">
    <location>
        <begin position="1"/>
        <end position="24"/>
    </location>
</feature>
<name>A0A061EC87_THECC</name>
<proteinExistence type="predicted"/>
<feature type="compositionally biased region" description="Basic residues" evidence="1">
    <location>
        <begin position="64"/>
        <end position="76"/>
    </location>
</feature>
<evidence type="ECO:0000256" key="1">
    <source>
        <dbReference type="SAM" id="MobiDB-lite"/>
    </source>
</evidence>
<keyword evidence="4" id="KW-1185">Reference proteome</keyword>
<dbReference type="Proteomes" id="UP000026915">
    <property type="component" value="Chromosome 4"/>
</dbReference>
<dbReference type="Gramene" id="EOY02595">
    <property type="protein sequence ID" value="EOY02595"/>
    <property type="gene ID" value="TCM_017025"/>
</dbReference>
<dbReference type="HOGENOM" id="CLU_2659484_0_0_1"/>